<accession>A0A0F7JLI9</accession>
<keyword evidence="5" id="KW-1185">Reference proteome</keyword>
<evidence type="ECO:0000313" key="4">
    <source>
        <dbReference type="EMBL" id="AKH16532.1"/>
    </source>
</evidence>
<dbReference type="PANTHER" id="PTHR40278:SF1">
    <property type="entry name" value="DNA UTILIZATION PROTEIN HOFN"/>
    <property type="match status" value="1"/>
</dbReference>
<gene>
    <name evidence="4" type="ORF">SY84_05075</name>
</gene>
<feature type="domain" description="PilN biogenesis protein dimerization" evidence="3">
    <location>
        <begin position="97"/>
        <end position="197"/>
    </location>
</feature>
<proteinExistence type="predicted"/>
<evidence type="ECO:0000256" key="2">
    <source>
        <dbReference type="SAM" id="Phobius"/>
    </source>
</evidence>
<dbReference type="Gene3D" id="3.30.70.2830">
    <property type="match status" value="1"/>
</dbReference>
<feature type="region of interest" description="Disordered" evidence="1">
    <location>
        <begin position="201"/>
        <end position="231"/>
    </location>
</feature>
<dbReference type="AlphaFoldDB" id="A0A0F7JLI9"/>
<reference evidence="4 5" key="1">
    <citation type="submission" date="2015-01" db="EMBL/GenBank/DDBJ databases">
        <title>Deinococcus soli/N5/whole genome sequencing.</title>
        <authorList>
            <person name="Kim M.K."/>
            <person name="Srinivasan S."/>
            <person name="Lee J.-J."/>
        </authorList>
    </citation>
    <scope>NUCLEOTIDE SEQUENCE [LARGE SCALE GENOMIC DNA]</scope>
    <source>
        <strain evidence="4 5">N5</strain>
    </source>
</reference>
<evidence type="ECO:0000259" key="3">
    <source>
        <dbReference type="Pfam" id="PF18222"/>
    </source>
</evidence>
<organism evidence="4 5">
    <name type="scientific">Deinococcus soli</name>
    <name type="common">ex Cha et al. 2016</name>
    <dbReference type="NCBI Taxonomy" id="1309411"/>
    <lineage>
        <taxon>Bacteria</taxon>
        <taxon>Thermotogati</taxon>
        <taxon>Deinococcota</taxon>
        <taxon>Deinococci</taxon>
        <taxon>Deinococcales</taxon>
        <taxon>Deinococcaceae</taxon>
        <taxon>Deinococcus</taxon>
    </lineage>
</organism>
<dbReference type="KEGG" id="dch:SY84_05075"/>
<dbReference type="PATRIC" id="fig|1309411.5.peg.1043"/>
<dbReference type="OrthoDB" id="66063at2"/>
<evidence type="ECO:0000256" key="1">
    <source>
        <dbReference type="SAM" id="MobiDB-lite"/>
    </source>
</evidence>
<feature type="compositionally biased region" description="Low complexity" evidence="1">
    <location>
        <begin position="201"/>
        <end position="212"/>
    </location>
</feature>
<protein>
    <submittedName>
        <fullName evidence="4">Fimbrial assembly protein</fullName>
    </submittedName>
</protein>
<dbReference type="Pfam" id="PF18222">
    <property type="entry name" value="PilN_bio_d"/>
    <property type="match status" value="1"/>
</dbReference>
<dbReference type="InterPro" id="IPR052534">
    <property type="entry name" value="Extracell_DNA_Util/SecSys_Comp"/>
</dbReference>
<name>A0A0F7JLI9_9DEIO</name>
<dbReference type="RefSeq" id="WP_046843107.1">
    <property type="nucleotide sequence ID" value="NZ_BMHJ01000003.1"/>
</dbReference>
<keyword evidence="2" id="KW-0812">Transmembrane</keyword>
<sequence>MVEVNLLPQQYRKQSEPTLWQPAAVGLAVLTALILVGVEVATATRVGNLKKDIDSVNGEIAALTPADQEFKALTQEKTQLTQITAIAGQLRDAKTYWTNDLASFTAQLPGGSGVALKSMTIRPLDAAALATQQQSGVYTGKNVTREIELSGSASSQQAVVNFLRTFENNPNFGVNFRSLQSEGETGQYSFNATVGLVKGDAAAPATPADGTPTAPPAPGAPVSSAEGGRVD</sequence>
<evidence type="ECO:0000313" key="5">
    <source>
        <dbReference type="Proteomes" id="UP000034024"/>
    </source>
</evidence>
<dbReference type="Proteomes" id="UP000034024">
    <property type="component" value="Chromosome"/>
</dbReference>
<feature type="transmembrane region" description="Helical" evidence="2">
    <location>
        <begin position="20"/>
        <end position="41"/>
    </location>
</feature>
<dbReference type="InterPro" id="IPR040888">
    <property type="entry name" value="PilN_bio_d"/>
</dbReference>
<dbReference type="EMBL" id="CP011389">
    <property type="protein sequence ID" value="AKH16532.1"/>
    <property type="molecule type" value="Genomic_DNA"/>
</dbReference>
<dbReference type="PANTHER" id="PTHR40278">
    <property type="entry name" value="DNA UTILIZATION PROTEIN HOFN"/>
    <property type="match status" value="1"/>
</dbReference>
<keyword evidence="2" id="KW-1133">Transmembrane helix</keyword>
<keyword evidence="2" id="KW-0472">Membrane</keyword>